<dbReference type="OrthoDB" id="1933483at2759"/>
<keyword evidence="3" id="KW-0456">Lyase</keyword>
<evidence type="ECO:0000256" key="2">
    <source>
        <dbReference type="ARBA" id="ARBA00012344"/>
    </source>
</evidence>
<dbReference type="EMBL" id="CAJGYM010000005">
    <property type="protein sequence ID" value="CAD6186753.1"/>
    <property type="molecule type" value="Genomic_DNA"/>
</dbReference>
<comment type="caution">
    <text evidence="5">The sequence shown here is derived from an EMBL/GenBank/DDBJ whole genome shotgun (WGS) entry which is preliminary data.</text>
</comment>
<dbReference type="GO" id="GO:0061928">
    <property type="term" value="F:glutathione specific gamma-glutamylcyclotransferase activity"/>
    <property type="evidence" value="ECO:0007669"/>
    <property type="project" value="UniProtKB-EC"/>
</dbReference>
<keyword evidence="6" id="KW-1185">Reference proteome</keyword>
<dbReference type="InterPro" id="IPR013024">
    <property type="entry name" value="GGCT-like"/>
</dbReference>
<dbReference type="FunFam" id="3.10.490.10:FF:000016">
    <property type="entry name" value="Gamma-glutamylcyclotransferase"/>
    <property type="match status" value="1"/>
</dbReference>
<reference evidence="5" key="1">
    <citation type="submission" date="2020-10" db="EMBL/GenBank/DDBJ databases">
        <authorList>
            <person name="Kikuchi T."/>
        </authorList>
    </citation>
    <scope>NUCLEOTIDE SEQUENCE</scope>
    <source>
        <strain evidence="5">NKZ352</strain>
    </source>
</reference>
<evidence type="ECO:0000256" key="3">
    <source>
        <dbReference type="ARBA" id="ARBA00023239"/>
    </source>
</evidence>
<dbReference type="InterPro" id="IPR006840">
    <property type="entry name" value="ChaC"/>
</dbReference>
<evidence type="ECO:0000313" key="5">
    <source>
        <dbReference type="EMBL" id="CAD6186753.1"/>
    </source>
</evidence>
<dbReference type="PANTHER" id="PTHR12192:SF26">
    <property type="entry name" value="GLUTATHIONE-SPECIFIC GAMMA-GLUTAMYLCYCLOTRANSFERASE 1"/>
    <property type="match status" value="1"/>
</dbReference>
<protein>
    <recommendedName>
        <fullName evidence="2">glutathione-specific gamma-glutamylcyclotransferase</fullName>
        <ecNumber evidence="2">4.3.2.7</ecNumber>
    </recommendedName>
</protein>
<dbReference type="EC" id="4.3.2.7" evidence="2"/>
<evidence type="ECO:0000313" key="6">
    <source>
        <dbReference type="Proteomes" id="UP000835052"/>
    </source>
</evidence>
<comment type="catalytic activity">
    <reaction evidence="4">
        <text>glutathione = L-cysteinylglycine + 5-oxo-L-proline</text>
        <dbReference type="Rhea" id="RHEA:47724"/>
        <dbReference type="ChEBI" id="CHEBI:57925"/>
        <dbReference type="ChEBI" id="CHEBI:58402"/>
        <dbReference type="ChEBI" id="CHEBI:61694"/>
        <dbReference type="EC" id="4.3.2.7"/>
    </reaction>
</comment>
<dbReference type="SUPFAM" id="SSF110857">
    <property type="entry name" value="Gamma-glutamyl cyclotransferase-like"/>
    <property type="match status" value="1"/>
</dbReference>
<evidence type="ECO:0000256" key="1">
    <source>
        <dbReference type="ARBA" id="ARBA00009662"/>
    </source>
</evidence>
<name>A0A8S1GVL9_9PELO</name>
<dbReference type="Pfam" id="PF04752">
    <property type="entry name" value="ChaC"/>
    <property type="match status" value="1"/>
</dbReference>
<dbReference type="PANTHER" id="PTHR12192">
    <property type="entry name" value="CATION TRANSPORT PROTEIN CHAC-RELATED"/>
    <property type="match status" value="1"/>
</dbReference>
<dbReference type="InterPro" id="IPR036568">
    <property type="entry name" value="GGCT-like_sf"/>
</dbReference>
<accession>A0A8S1GVL9</accession>
<comment type="similarity">
    <text evidence="1">Belongs to the gamma-glutamylcyclotransferase family. ChaC subfamily.</text>
</comment>
<organism evidence="5 6">
    <name type="scientific">Caenorhabditis auriculariae</name>
    <dbReference type="NCBI Taxonomy" id="2777116"/>
    <lineage>
        <taxon>Eukaryota</taxon>
        <taxon>Metazoa</taxon>
        <taxon>Ecdysozoa</taxon>
        <taxon>Nematoda</taxon>
        <taxon>Chromadorea</taxon>
        <taxon>Rhabditida</taxon>
        <taxon>Rhabditina</taxon>
        <taxon>Rhabditomorpha</taxon>
        <taxon>Rhabditoidea</taxon>
        <taxon>Rhabditidae</taxon>
        <taxon>Peloderinae</taxon>
        <taxon>Caenorhabditis</taxon>
    </lineage>
</organism>
<dbReference type="Gene3D" id="3.10.490.10">
    <property type="entry name" value="Gamma-glutamyl cyclotransferase-like"/>
    <property type="match status" value="1"/>
</dbReference>
<proteinExistence type="inferred from homology"/>
<sequence>METAENLQMSWTVIRKFHGFIKISSTTNKNKMQQPSLWVFGYGSLIWNPGFDYSLKQKAYAIGWVRRMYQGNVYHRGNEKLPGRVATMVEEASSITNGVAFRIDGVKGITSAIEHLREREVDNGYSFRMISVELADGSMVRALTCVADVSYSYYLGPDELEKMARDILNARGCAGPNCEYVLKLAEHVRLLFPEDDDEHLFGLEMIVRTARVLA</sequence>
<dbReference type="AlphaFoldDB" id="A0A8S1GVL9"/>
<dbReference type="GO" id="GO:0006751">
    <property type="term" value="P:glutathione catabolic process"/>
    <property type="evidence" value="ECO:0007669"/>
    <property type="project" value="InterPro"/>
</dbReference>
<dbReference type="CDD" id="cd06661">
    <property type="entry name" value="GGCT_like"/>
    <property type="match status" value="1"/>
</dbReference>
<evidence type="ECO:0000256" key="4">
    <source>
        <dbReference type="ARBA" id="ARBA00048073"/>
    </source>
</evidence>
<gene>
    <name evidence="5" type="ORF">CAUJ_LOCUS2672</name>
</gene>
<dbReference type="Proteomes" id="UP000835052">
    <property type="component" value="Unassembled WGS sequence"/>
</dbReference>
<dbReference type="GO" id="GO:0005737">
    <property type="term" value="C:cytoplasm"/>
    <property type="evidence" value="ECO:0007669"/>
    <property type="project" value="TreeGrafter"/>
</dbReference>